<dbReference type="PROSITE" id="PS50956">
    <property type="entry name" value="HTH_ASNC_2"/>
    <property type="match status" value="1"/>
</dbReference>
<dbReference type="EMBL" id="LS398110">
    <property type="protein sequence ID" value="SPP99143.1"/>
    <property type="molecule type" value="Genomic_DNA"/>
</dbReference>
<organism evidence="7 8">
    <name type="scientific">Bradyrhizobium vignae</name>
    <dbReference type="NCBI Taxonomy" id="1549949"/>
    <lineage>
        <taxon>Bacteria</taxon>
        <taxon>Pseudomonadati</taxon>
        <taxon>Pseudomonadota</taxon>
        <taxon>Alphaproteobacteria</taxon>
        <taxon>Hyphomicrobiales</taxon>
        <taxon>Nitrobacteraceae</taxon>
        <taxon>Bradyrhizobium</taxon>
    </lineage>
</organism>
<dbReference type="InterPro" id="IPR019887">
    <property type="entry name" value="Tscrpt_reg_AsnC/Lrp_C"/>
</dbReference>
<keyword evidence="4" id="KW-0804">Transcription</keyword>
<dbReference type="Pfam" id="PF13404">
    <property type="entry name" value="HTH_AsnC-type"/>
    <property type="match status" value="1"/>
</dbReference>
<dbReference type="Pfam" id="PF01037">
    <property type="entry name" value="AsnC_trans_reg"/>
    <property type="match status" value="1"/>
</dbReference>
<reference evidence="7 8" key="1">
    <citation type="submission" date="2018-03" db="EMBL/GenBank/DDBJ databases">
        <authorList>
            <person name="Gully D."/>
        </authorList>
    </citation>
    <scope>NUCLEOTIDE SEQUENCE [LARGE SCALE GENOMIC DNA]</scope>
    <source>
        <strain evidence="7">ORS3257</strain>
    </source>
</reference>
<dbReference type="SUPFAM" id="SSF54909">
    <property type="entry name" value="Dimeric alpha+beta barrel"/>
    <property type="match status" value="1"/>
</dbReference>
<dbReference type="SUPFAM" id="SSF46785">
    <property type="entry name" value="Winged helix' DNA-binding domain"/>
    <property type="match status" value="1"/>
</dbReference>
<dbReference type="GO" id="GO:0043565">
    <property type="term" value="F:sequence-specific DNA binding"/>
    <property type="evidence" value="ECO:0007669"/>
    <property type="project" value="InterPro"/>
</dbReference>
<dbReference type="Gene3D" id="1.10.10.10">
    <property type="entry name" value="Winged helix-like DNA-binding domain superfamily/Winged helix DNA-binding domain"/>
    <property type="match status" value="1"/>
</dbReference>
<dbReference type="Proteomes" id="UP000246085">
    <property type="component" value="Chromosome BRAD3257"/>
</dbReference>
<evidence type="ECO:0000256" key="5">
    <source>
        <dbReference type="ARBA" id="ARBA00068816"/>
    </source>
</evidence>
<gene>
    <name evidence="7" type="ORF">BRAD3257_8558</name>
</gene>
<protein>
    <recommendedName>
        <fullName evidence="5">DNA-binding transcriptional activator DecR</fullName>
    </recommendedName>
</protein>
<evidence type="ECO:0000256" key="4">
    <source>
        <dbReference type="ARBA" id="ARBA00023163"/>
    </source>
</evidence>
<dbReference type="GO" id="GO:0006355">
    <property type="term" value="P:regulation of DNA-templated transcription"/>
    <property type="evidence" value="ECO:0007669"/>
    <property type="project" value="UniProtKB-ARBA"/>
</dbReference>
<keyword evidence="1" id="KW-0805">Transcription regulation</keyword>
<dbReference type="SMART" id="SM00344">
    <property type="entry name" value="HTH_ASNC"/>
    <property type="match status" value="1"/>
</dbReference>
<dbReference type="CDD" id="cd00090">
    <property type="entry name" value="HTH_ARSR"/>
    <property type="match status" value="1"/>
</dbReference>
<sequence>MEGFSLYHGNLPLKWNKVLQMTDVAVQIPETSRRLDAIDRKILMVLQEDASLSVAEIGDRVGLSSTPCWKRIQRLEADGVILKRVALVDQNKIGLGISVFVSVESSDHSDAWLKRFAEAVSAMPEVMEFYRMAGDVDYMLRVVVADMQAYDVFYKKLISAVPLKNVTSRFAMEKIKSVTALPIPAVVAA</sequence>
<dbReference type="InterPro" id="IPR036390">
    <property type="entry name" value="WH_DNA-bd_sf"/>
</dbReference>
<evidence type="ECO:0000256" key="3">
    <source>
        <dbReference type="ARBA" id="ARBA00023159"/>
    </source>
</evidence>
<dbReference type="PROSITE" id="PS00519">
    <property type="entry name" value="HTH_ASNC_1"/>
    <property type="match status" value="1"/>
</dbReference>
<dbReference type="FunFam" id="1.10.10.10:FF:000114">
    <property type="entry name" value="Lrp/AsnC family transcriptional regulator"/>
    <property type="match status" value="1"/>
</dbReference>
<evidence type="ECO:0000313" key="8">
    <source>
        <dbReference type="Proteomes" id="UP000246085"/>
    </source>
</evidence>
<evidence type="ECO:0000313" key="7">
    <source>
        <dbReference type="EMBL" id="SPP99143.1"/>
    </source>
</evidence>
<dbReference type="PANTHER" id="PTHR30154">
    <property type="entry name" value="LEUCINE-RESPONSIVE REGULATORY PROTEIN"/>
    <property type="match status" value="1"/>
</dbReference>
<dbReference type="InterPro" id="IPR019888">
    <property type="entry name" value="Tscrpt_reg_AsnC-like"/>
</dbReference>
<dbReference type="InterPro" id="IPR036388">
    <property type="entry name" value="WH-like_DNA-bd_sf"/>
</dbReference>
<name>A0A2U3QCL3_9BRAD</name>
<keyword evidence="3" id="KW-0010">Activator</keyword>
<dbReference type="GO" id="GO:0005829">
    <property type="term" value="C:cytosol"/>
    <property type="evidence" value="ECO:0007669"/>
    <property type="project" value="TreeGrafter"/>
</dbReference>
<dbReference type="InterPro" id="IPR011008">
    <property type="entry name" value="Dimeric_a/b-barrel"/>
</dbReference>
<dbReference type="InterPro" id="IPR019885">
    <property type="entry name" value="Tscrpt_reg_HTH_AsnC-type_CS"/>
</dbReference>
<proteinExistence type="predicted"/>
<dbReference type="AlphaFoldDB" id="A0A2U3QCL3"/>
<dbReference type="PRINTS" id="PR00033">
    <property type="entry name" value="HTHASNC"/>
</dbReference>
<evidence type="ECO:0000256" key="2">
    <source>
        <dbReference type="ARBA" id="ARBA00023125"/>
    </source>
</evidence>
<dbReference type="Gene3D" id="3.30.70.920">
    <property type="match status" value="1"/>
</dbReference>
<dbReference type="InterPro" id="IPR000485">
    <property type="entry name" value="AsnC-type_HTH_dom"/>
</dbReference>
<dbReference type="InterPro" id="IPR011991">
    <property type="entry name" value="ArsR-like_HTH"/>
</dbReference>
<keyword evidence="2" id="KW-0238">DNA-binding</keyword>
<accession>A0A2U3QCL3</accession>
<evidence type="ECO:0000259" key="6">
    <source>
        <dbReference type="PROSITE" id="PS50956"/>
    </source>
</evidence>
<dbReference type="FunFam" id="3.30.70.920:FF:000005">
    <property type="entry name" value="Lrp/AsnC family transcriptional regulator"/>
    <property type="match status" value="1"/>
</dbReference>
<dbReference type="PANTHER" id="PTHR30154:SF17">
    <property type="entry name" value="DNA-BINDING TRANSCRIPTIONAL ACTIVATOR DECR"/>
    <property type="match status" value="1"/>
</dbReference>
<dbReference type="GO" id="GO:0043200">
    <property type="term" value="P:response to amino acid"/>
    <property type="evidence" value="ECO:0007669"/>
    <property type="project" value="TreeGrafter"/>
</dbReference>
<dbReference type="KEGG" id="bvz:BRAD3257_8558"/>
<feature type="domain" description="HTH asnC-type" evidence="6">
    <location>
        <begin position="35"/>
        <end position="96"/>
    </location>
</feature>
<evidence type="ECO:0000256" key="1">
    <source>
        <dbReference type="ARBA" id="ARBA00023015"/>
    </source>
</evidence>